<dbReference type="NCBIfam" id="TIGR01469">
    <property type="entry name" value="cobA_cysG_Cterm"/>
    <property type="match status" value="1"/>
</dbReference>
<evidence type="ECO:0000256" key="5">
    <source>
        <dbReference type="ARBA" id="ARBA00023244"/>
    </source>
</evidence>
<keyword evidence="10" id="KW-1185">Reference proteome</keyword>
<dbReference type="InterPro" id="IPR014777">
    <property type="entry name" value="4pyrrole_Mease_sub1"/>
</dbReference>
<evidence type="ECO:0000256" key="6">
    <source>
        <dbReference type="RuleBase" id="RU003960"/>
    </source>
</evidence>
<keyword evidence="2 6" id="KW-0489">Methyltransferase</keyword>
<dbReference type="PROSITE" id="PS00840">
    <property type="entry name" value="SUMT_2"/>
    <property type="match status" value="1"/>
</dbReference>
<accession>A0ABS7UXT9</accession>
<dbReference type="InterPro" id="IPR014776">
    <property type="entry name" value="4pyrrole_Mease_sub2"/>
</dbReference>
<feature type="domain" description="Tetrapyrrole methylase" evidence="7">
    <location>
        <begin position="5"/>
        <end position="217"/>
    </location>
</feature>
<evidence type="ECO:0000259" key="7">
    <source>
        <dbReference type="Pfam" id="PF00590"/>
    </source>
</evidence>
<sequence length="494" mass="55374">MRKGKVYLVGAGPGDHELITVKGLESIRKADVILYDRLVNPRLLEYAKAHCELIYCGKLPTRHFMRQEEINRTLLEKALAGFTVVRLKGGDPSVFGRVGEEAEVLADHNVAYEIVPGITSGIAAPLYAGIPVTHRDYAGSFAMVTAHDKSKDGKPDIDWEGLVRGVQTIAFYMGVSNLNHICENLILHGKSPDTPVIVIRWGTWSRQKSVVGTLSSIVQKVQDENIENPAITLVGDIVATRDKIKWFEKKPLFGQQMILARGSAEEESMVDQLIDQGADVIEFPKWKISEGSLDVKVRNKLAMYKRILFTTTEAVTHFFNLLKKYQIDIRQLQAKIYCLKPASIIALEDRGLMTSLADDMDAEGSLLIVGTKLKSEQRWKLDYKYGEHDYADVYQSSIDERFDVAIKRSIEDASITSVLFSTSDSVHTFMREAEHYGLSIRTLDPTINIICLTKQVWQTAANYGLKSKMLVESSDYVDFSSLDRSRLFVATTIG</sequence>
<dbReference type="InterPro" id="IPR006366">
    <property type="entry name" value="CobA/CysG_C"/>
</dbReference>
<dbReference type="RefSeq" id="WP_224141573.1">
    <property type="nucleotide sequence ID" value="NZ_JAIQUM010000087.1"/>
</dbReference>
<dbReference type="EMBL" id="JAIQUM010000087">
    <property type="protein sequence ID" value="MBZ5753142.1"/>
    <property type="molecule type" value="Genomic_DNA"/>
</dbReference>
<dbReference type="Pfam" id="PF02602">
    <property type="entry name" value="HEM4"/>
    <property type="match status" value="1"/>
</dbReference>
<dbReference type="CDD" id="cd11642">
    <property type="entry name" value="SUMT"/>
    <property type="match status" value="1"/>
</dbReference>
<dbReference type="Gene3D" id="3.40.1010.10">
    <property type="entry name" value="Cobalt-precorrin-4 Transmethylase, Domain 1"/>
    <property type="match status" value="1"/>
</dbReference>
<dbReference type="InterPro" id="IPR035996">
    <property type="entry name" value="4pyrrol_Methylase_sf"/>
</dbReference>
<dbReference type="Pfam" id="PF00590">
    <property type="entry name" value="TP_methylase"/>
    <property type="match status" value="1"/>
</dbReference>
<dbReference type="EC" id="2.1.1.107" evidence="1"/>
<dbReference type="Gene3D" id="3.30.950.10">
    <property type="entry name" value="Methyltransferase, Cobalt-precorrin-4 Transmethylase, Domain 2"/>
    <property type="match status" value="1"/>
</dbReference>
<evidence type="ECO:0000256" key="2">
    <source>
        <dbReference type="ARBA" id="ARBA00022603"/>
    </source>
</evidence>
<dbReference type="InterPro" id="IPR036108">
    <property type="entry name" value="4pyrrol_syn_uPrphyn_synt_sf"/>
</dbReference>
<dbReference type="Proteomes" id="UP001165287">
    <property type="component" value="Unassembled WGS sequence"/>
</dbReference>
<evidence type="ECO:0000256" key="1">
    <source>
        <dbReference type="ARBA" id="ARBA00012162"/>
    </source>
</evidence>
<proteinExistence type="inferred from homology"/>
<dbReference type="InterPro" id="IPR003043">
    <property type="entry name" value="Uropor_MeTrfase_CS"/>
</dbReference>
<name>A0ABS7UXT9_9BACI</name>
<keyword evidence="5" id="KW-0627">Porphyrin biosynthesis</keyword>
<dbReference type="NCBIfam" id="NF004790">
    <property type="entry name" value="PRK06136.1"/>
    <property type="match status" value="1"/>
</dbReference>
<evidence type="ECO:0000256" key="4">
    <source>
        <dbReference type="ARBA" id="ARBA00022691"/>
    </source>
</evidence>
<evidence type="ECO:0000259" key="8">
    <source>
        <dbReference type="Pfam" id="PF02602"/>
    </source>
</evidence>
<reference evidence="9" key="1">
    <citation type="submission" date="2024-05" db="EMBL/GenBank/DDBJ databases">
        <title>Metabacillus sp. nov., isolated from the rhizosphere soil of tomato plants.</title>
        <authorList>
            <person name="Ma R."/>
        </authorList>
    </citation>
    <scope>NUCLEOTIDE SEQUENCE</scope>
    <source>
        <strain evidence="9">DBTR6</strain>
    </source>
</reference>
<dbReference type="GO" id="GO:0032259">
    <property type="term" value="P:methylation"/>
    <property type="evidence" value="ECO:0007669"/>
    <property type="project" value="UniProtKB-KW"/>
</dbReference>
<feature type="domain" description="Tetrapyrrole biosynthesis uroporphyrinogen III synthase" evidence="8">
    <location>
        <begin position="268"/>
        <end position="468"/>
    </location>
</feature>
<dbReference type="InterPro" id="IPR003754">
    <property type="entry name" value="4pyrrol_synth_uPrphyn_synth"/>
</dbReference>
<dbReference type="InterPro" id="IPR050161">
    <property type="entry name" value="Siro_Cobalamin_biosynth"/>
</dbReference>
<evidence type="ECO:0000313" key="10">
    <source>
        <dbReference type="Proteomes" id="UP001165287"/>
    </source>
</evidence>
<dbReference type="SUPFAM" id="SSF69618">
    <property type="entry name" value="HemD-like"/>
    <property type="match status" value="1"/>
</dbReference>
<keyword evidence="4" id="KW-0949">S-adenosyl-L-methionine</keyword>
<dbReference type="PANTHER" id="PTHR45790">
    <property type="entry name" value="SIROHEME SYNTHASE-RELATED"/>
    <property type="match status" value="1"/>
</dbReference>
<comment type="similarity">
    <text evidence="6">Belongs to the precorrin methyltransferase family.</text>
</comment>
<organism evidence="9 10">
    <name type="scientific">Metabacillus rhizolycopersici</name>
    <dbReference type="NCBI Taxonomy" id="2875709"/>
    <lineage>
        <taxon>Bacteria</taxon>
        <taxon>Bacillati</taxon>
        <taxon>Bacillota</taxon>
        <taxon>Bacilli</taxon>
        <taxon>Bacillales</taxon>
        <taxon>Bacillaceae</taxon>
        <taxon>Metabacillus</taxon>
    </lineage>
</organism>
<keyword evidence="3 6" id="KW-0808">Transferase</keyword>
<dbReference type="Gene3D" id="3.40.50.10090">
    <property type="match status" value="1"/>
</dbReference>
<dbReference type="GO" id="GO:0004851">
    <property type="term" value="F:uroporphyrin-III C-methyltransferase activity"/>
    <property type="evidence" value="ECO:0007669"/>
    <property type="project" value="UniProtKB-EC"/>
</dbReference>
<gene>
    <name evidence="9" type="primary">cobA</name>
    <name evidence="9" type="ORF">K9V48_23675</name>
</gene>
<evidence type="ECO:0000256" key="3">
    <source>
        <dbReference type="ARBA" id="ARBA00022679"/>
    </source>
</evidence>
<dbReference type="PROSITE" id="PS00839">
    <property type="entry name" value="SUMT_1"/>
    <property type="match status" value="1"/>
</dbReference>
<dbReference type="SUPFAM" id="SSF53790">
    <property type="entry name" value="Tetrapyrrole methylase"/>
    <property type="match status" value="1"/>
</dbReference>
<protein>
    <recommendedName>
        <fullName evidence="1">uroporphyrinogen-III C-methyltransferase</fullName>
        <ecNumber evidence="1">2.1.1.107</ecNumber>
    </recommendedName>
</protein>
<evidence type="ECO:0000313" key="9">
    <source>
        <dbReference type="EMBL" id="MBZ5753142.1"/>
    </source>
</evidence>
<dbReference type="PANTHER" id="PTHR45790:SF3">
    <property type="entry name" value="S-ADENOSYL-L-METHIONINE-DEPENDENT UROPORPHYRINOGEN III METHYLTRANSFERASE, CHLOROPLASTIC"/>
    <property type="match status" value="1"/>
</dbReference>
<dbReference type="InterPro" id="IPR000878">
    <property type="entry name" value="4pyrrol_Mease"/>
</dbReference>
<comment type="caution">
    <text evidence="9">The sequence shown here is derived from an EMBL/GenBank/DDBJ whole genome shotgun (WGS) entry which is preliminary data.</text>
</comment>